<sequence>MSHKDGEWRPTGATETFNGFEVWDHGVWPNELHTGEVDGDVSLND</sequence>
<evidence type="ECO:0000313" key="2">
    <source>
        <dbReference type="Proteomes" id="UP000199215"/>
    </source>
</evidence>
<evidence type="ECO:0000313" key="1">
    <source>
        <dbReference type="EMBL" id="SEH43868.1"/>
    </source>
</evidence>
<organism evidence="1 2">
    <name type="scientific">Halopenitus malekzadehii</name>
    <dbReference type="NCBI Taxonomy" id="1267564"/>
    <lineage>
        <taxon>Archaea</taxon>
        <taxon>Methanobacteriati</taxon>
        <taxon>Methanobacteriota</taxon>
        <taxon>Stenosarchaea group</taxon>
        <taxon>Halobacteria</taxon>
        <taxon>Halobacteriales</taxon>
        <taxon>Haloferacaceae</taxon>
        <taxon>Halopenitus</taxon>
    </lineage>
</organism>
<dbReference type="EMBL" id="FNWU01000001">
    <property type="protein sequence ID" value="SEH43868.1"/>
    <property type="molecule type" value="Genomic_DNA"/>
</dbReference>
<keyword evidence="2" id="KW-1185">Reference proteome</keyword>
<reference evidence="1 2" key="1">
    <citation type="submission" date="2016-10" db="EMBL/GenBank/DDBJ databases">
        <authorList>
            <person name="de Groot N.N."/>
        </authorList>
    </citation>
    <scope>NUCLEOTIDE SEQUENCE [LARGE SCALE GENOMIC DNA]</scope>
    <source>
        <strain evidence="1 2">IBRC-M10418</strain>
    </source>
</reference>
<dbReference type="Proteomes" id="UP000199215">
    <property type="component" value="Unassembled WGS sequence"/>
</dbReference>
<dbReference type="RefSeq" id="WP_177167428.1">
    <property type="nucleotide sequence ID" value="NZ_FNWU01000001.1"/>
</dbReference>
<dbReference type="STRING" id="1267564.SAMN05192561_1011087"/>
<protein>
    <submittedName>
        <fullName evidence="1">Uncharacterized protein</fullName>
    </submittedName>
</protein>
<name>A0A1H6IA23_9EURY</name>
<accession>A0A1H6IA23</accession>
<dbReference type="AlphaFoldDB" id="A0A1H6IA23"/>
<gene>
    <name evidence="1" type="ORF">SAMN05192561_1011087</name>
</gene>
<proteinExistence type="predicted"/>
<dbReference type="OrthoDB" id="223633at2157"/>